<dbReference type="PANTHER" id="PTHR36221:SF1">
    <property type="entry name" value="DUF742 DOMAIN-CONTAINING PROTEIN"/>
    <property type="match status" value="1"/>
</dbReference>
<dbReference type="InterPro" id="IPR007995">
    <property type="entry name" value="DUF742"/>
</dbReference>
<accession>A0ABW7VN77</accession>
<sequence>MKRNEWSDDGTVALVRPYAMVRGRTHSRHNIFDLVTFVMSVVASIRDWQYVEPEHEAVLELCREPLSVSELVSRTGLPLGVVRVLLGDLLDMGAIRVSGSSHSDGRPGVGLIREVLAGLRAL</sequence>
<gene>
    <name evidence="1" type="ORF">ACH49L_45710</name>
</gene>
<name>A0ABW7VN77_STROI</name>
<evidence type="ECO:0000313" key="1">
    <source>
        <dbReference type="EMBL" id="MFI2162818.1"/>
    </source>
</evidence>
<protein>
    <submittedName>
        <fullName evidence="1">DUF742 domain-containing protein</fullName>
    </submittedName>
</protein>
<dbReference type="InterPro" id="IPR036388">
    <property type="entry name" value="WH-like_DNA-bd_sf"/>
</dbReference>
<proteinExistence type="predicted"/>
<reference evidence="1 2" key="1">
    <citation type="submission" date="2024-10" db="EMBL/GenBank/DDBJ databases">
        <title>The Natural Products Discovery Center: Release of the First 8490 Sequenced Strains for Exploring Actinobacteria Biosynthetic Diversity.</title>
        <authorList>
            <person name="Kalkreuter E."/>
            <person name="Kautsar S.A."/>
            <person name="Yang D."/>
            <person name="Bader C.D."/>
            <person name="Teijaro C.N."/>
            <person name="Fluegel L."/>
            <person name="Davis C.M."/>
            <person name="Simpson J.R."/>
            <person name="Lauterbach L."/>
            <person name="Steele A.D."/>
            <person name="Gui C."/>
            <person name="Meng S."/>
            <person name="Li G."/>
            <person name="Viehrig K."/>
            <person name="Ye F."/>
            <person name="Su P."/>
            <person name="Kiefer A.F."/>
            <person name="Nichols A."/>
            <person name="Cepeda A.J."/>
            <person name="Yan W."/>
            <person name="Fan B."/>
            <person name="Jiang Y."/>
            <person name="Adhikari A."/>
            <person name="Zheng C.-J."/>
            <person name="Schuster L."/>
            <person name="Cowan T.M."/>
            <person name="Smanski M.J."/>
            <person name="Chevrette M.G."/>
            <person name="De Carvalho L.P.S."/>
            <person name="Shen B."/>
        </authorList>
    </citation>
    <scope>NUCLEOTIDE SEQUENCE [LARGE SCALE GENOMIC DNA]</scope>
    <source>
        <strain evidence="1 2">NPDC020295</strain>
    </source>
</reference>
<dbReference type="Proteomes" id="UP001611397">
    <property type="component" value="Unassembled WGS sequence"/>
</dbReference>
<dbReference type="InterPro" id="IPR036390">
    <property type="entry name" value="WH_DNA-bd_sf"/>
</dbReference>
<dbReference type="Pfam" id="PF05331">
    <property type="entry name" value="DUF742"/>
    <property type="match status" value="1"/>
</dbReference>
<comment type="caution">
    <text evidence="1">The sequence shown here is derived from an EMBL/GenBank/DDBJ whole genome shotgun (WGS) entry which is preliminary data.</text>
</comment>
<evidence type="ECO:0000313" key="2">
    <source>
        <dbReference type="Proteomes" id="UP001611397"/>
    </source>
</evidence>
<keyword evidence="2" id="KW-1185">Reference proteome</keyword>
<dbReference type="EMBL" id="JBIRWM010000048">
    <property type="protein sequence ID" value="MFI2162818.1"/>
    <property type="molecule type" value="Genomic_DNA"/>
</dbReference>
<dbReference type="SUPFAM" id="SSF46785">
    <property type="entry name" value="Winged helix' DNA-binding domain"/>
    <property type="match status" value="1"/>
</dbReference>
<dbReference type="RefSeq" id="WP_059266541.1">
    <property type="nucleotide sequence ID" value="NZ_JBIRUT010000037.1"/>
</dbReference>
<dbReference type="Gene3D" id="1.10.10.10">
    <property type="entry name" value="Winged helix-like DNA-binding domain superfamily/Winged helix DNA-binding domain"/>
    <property type="match status" value="1"/>
</dbReference>
<organism evidence="1 2">
    <name type="scientific">Streptomyces olivaceoviridis</name>
    <name type="common">Streptomyces corchorusii</name>
    <dbReference type="NCBI Taxonomy" id="1921"/>
    <lineage>
        <taxon>Bacteria</taxon>
        <taxon>Bacillati</taxon>
        <taxon>Actinomycetota</taxon>
        <taxon>Actinomycetes</taxon>
        <taxon>Kitasatosporales</taxon>
        <taxon>Streptomycetaceae</taxon>
        <taxon>Streptomyces</taxon>
    </lineage>
</organism>
<dbReference type="PANTHER" id="PTHR36221">
    <property type="entry name" value="DUF742 DOMAIN-CONTAINING PROTEIN"/>
    <property type="match status" value="1"/>
</dbReference>